<feature type="compositionally biased region" description="Basic and acidic residues" evidence="1">
    <location>
        <begin position="137"/>
        <end position="147"/>
    </location>
</feature>
<evidence type="ECO:0000259" key="2">
    <source>
        <dbReference type="Pfam" id="PF15737"/>
    </source>
</evidence>
<feature type="compositionally biased region" description="Low complexity" evidence="1">
    <location>
        <begin position="509"/>
        <end position="521"/>
    </location>
</feature>
<dbReference type="GeneID" id="101344783"/>
<sequence length="553" mass="60217">MLRCHLKPGAQEVAPKGFPGDGDLRMRKDPLLPWLTLPELRAVSPQVGAGGSRGSRGPGVEAPWWQAPRHGLPDILVHQATDPGVDVGSPAPRLPALPTVVQRVAQNPAVLSSLLLPPVLSADAPREPSASRRPTPRKKEDHRRGLAREAPRAFGALLREFLPNRFPGRIVTISTSSWLPASSASQHQVGVSKHCRDSPQCPNFSFLPDLRGQPSFFREPPLSTQSLKILLHQTPDLGSLKSDCSQVTTVRKTSHRLHSAQSSKLKAVLIHSSSREGPRPRKRCCPFRVRFADETLRDTALRYWERSCAIRQSLLESETASQPFVSEQVFRSVSRWLESLPRTLCPGARQEKAMASSSWSWDCPGLPTQEPLGHLFENASMSSGLPCIHRASTQSQWGHLKTHLDTHNTLEQVGKLPRSWSQKLLASSRHRPPAPAAACLPAPLRAALRAARPAPHLQCRLLSTCPEFAPGRAGAASHDLLALSQRGGLGGGGGRSWDLRERRARNVHPSPSGGDSGGVPAPQRPRVRPEPAGRAEPPPSSRRPSVFSCLLPS</sequence>
<dbReference type="InterPro" id="IPR032756">
    <property type="entry name" value="DUF4685"/>
</dbReference>
<evidence type="ECO:0000313" key="4">
    <source>
        <dbReference type="RefSeq" id="XP_023586387.1"/>
    </source>
</evidence>
<dbReference type="KEGG" id="tmu:101344783"/>
<dbReference type="PANTHER" id="PTHR36865:SF1">
    <property type="entry name" value="RIKEN CDNA 1700001O22 GENE"/>
    <property type="match status" value="1"/>
</dbReference>
<dbReference type="InParanoid" id="A0A2Y9QWD1"/>
<organism evidence="3 4">
    <name type="scientific">Trichechus manatus latirostris</name>
    <name type="common">Florida manatee</name>
    <dbReference type="NCBI Taxonomy" id="127582"/>
    <lineage>
        <taxon>Eukaryota</taxon>
        <taxon>Metazoa</taxon>
        <taxon>Chordata</taxon>
        <taxon>Craniata</taxon>
        <taxon>Vertebrata</taxon>
        <taxon>Euteleostomi</taxon>
        <taxon>Mammalia</taxon>
        <taxon>Eutheria</taxon>
        <taxon>Afrotheria</taxon>
        <taxon>Sirenia</taxon>
        <taxon>Trichechidae</taxon>
        <taxon>Trichechus</taxon>
    </lineage>
</organism>
<feature type="region of interest" description="Disordered" evidence="1">
    <location>
        <begin position="504"/>
        <end position="553"/>
    </location>
</feature>
<dbReference type="STRING" id="127582.A0A2Y9QWD1"/>
<dbReference type="RefSeq" id="XP_023586387.1">
    <property type="nucleotide sequence ID" value="XM_023730619.1"/>
</dbReference>
<reference evidence="4" key="1">
    <citation type="submission" date="2025-08" db="UniProtKB">
        <authorList>
            <consortium name="RefSeq"/>
        </authorList>
    </citation>
    <scope>IDENTIFICATION</scope>
</reference>
<gene>
    <name evidence="4" type="primary">CUNH9orf50</name>
</gene>
<feature type="domain" description="DUF4685" evidence="2">
    <location>
        <begin position="205"/>
        <end position="316"/>
    </location>
</feature>
<keyword evidence="3" id="KW-1185">Reference proteome</keyword>
<proteinExistence type="predicted"/>
<dbReference type="Pfam" id="PF15737">
    <property type="entry name" value="DUF4685"/>
    <property type="match status" value="1"/>
</dbReference>
<name>A0A2Y9QWD1_TRIMA</name>
<dbReference type="Proteomes" id="UP000248480">
    <property type="component" value="Unplaced"/>
</dbReference>
<evidence type="ECO:0000256" key="1">
    <source>
        <dbReference type="SAM" id="MobiDB-lite"/>
    </source>
</evidence>
<accession>A0A2Y9QWD1</accession>
<evidence type="ECO:0000313" key="3">
    <source>
        <dbReference type="Proteomes" id="UP000248480"/>
    </source>
</evidence>
<feature type="region of interest" description="Disordered" evidence="1">
    <location>
        <begin position="121"/>
        <end position="147"/>
    </location>
</feature>
<dbReference type="PANTHER" id="PTHR36865">
    <property type="entry name" value="RIKEN CDNA 1700001O22 GENE"/>
    <property type="match status" value="1"/>
</dbReference>
<dbReference type="CTD" id="101663964"/>
<dbReference type="AlphaFoldDB" id="A0A2Y9QWD1"/>
<protein>
    <submittedName>
        <fullName evidence="4">Uncharacterized protein C9orf50 homolog</fullName>
    </submittedName>
</protein>